<sequence length="35" mass="4251">YRKNTKIHNLLNAGFQNDTLCYINNLENIIFKYFN</sequence>
<accession>X1CXG8</accession>
<proteinExistence type="predicted"/>
<organism evidence="1">
    <name type="scientific">marine sediment metagenome</name>
    <dbReference type="NCBI Taxonomy" id="412755"/>
    <lineage>
        <taxon>unclassified sequences</taxon>
        <taxon>metagenomes</taxon>
        <taxon>ecological metagenomes</taxon>
    </lineage>
</organism>
<gene>
    <name evidence="1" type="ORF">S01H4_56263</name>
</gene>
<dbReference type="EMBL" id="BART01032584">
    <property type="protein sequence ID" value="GAH12517.1"/>
    <property type="molecule type" value="Genomic_DNA"/>
</dbReference>
<feature type="non-terminal residue" evidence="1">
    <location>
        <position position="1"/>
    </location>
</feature>
<dbReference type="AlphaFoldDB" id="X1CXG8"/>
<evidence type="ECO:0000313" key="1">
    <source>
        <dbReference type="EMBL" id="GAH12517.1"/>
    </source>
</evidence>
<reference evidence="1" key="1">
    <citation type="journal article" date="2014" name="Front. Microbiol.">
        <title>High frequency of phylogenetically diverse reductive dehalogenase-homologous genes in deep subseafloor sedimentary metagenomes.</title>
        <authorList>
            <person name="Kawai M."/>
            <person name="Futagami T."/>
            <person name="Toyoda A."/>
            <person name="Takaki Y."/>
            <person name="Nishi S."/>
            <person name="Hori S."/>
            <person name="Arai W."/>
            <person name="Tsubouchi T."/>
            <person name="Morono Y."/>
            <person name="Uchiyama I."/>
            <person name="Ito T."/>
            <person name="Fujiyama A."/>
            <person name="Inagaki F."/>
            <person name="Takami H."/>
        </authorList>
    </citation>
    <scope>NUCLEOTIDE SEQUENCE</scope>
    <source>
        <strain evidence="1">Expedition CK06-06</strain>
    </source>
</reference>
<name>X1CXG8_9ZZZZ</name>
<protein>
    <submittedName>
        <fullName evidence="1">Uncharacterized protein</fullName>
    </submittedName>
</protein>
<comment type="caution">
    <text evidence="1">The sequence shown here is derived from an EMBL/GenBank/DDBJ whole genome shotgun (WGS) entry which is preliminary data.</text>
</comment>